<evidence type="ECO:0008006" key="4">
    <source>
        <dbReference type="Google" id="ProtNLM"/>
    </source>
</evidence>
<evidence type="ECO:0000256" key="1">
    <source>
        <dbReference type="SAM" id="MobiDB-lite"/>
    </source>
</evidence>
<dbReference type="EMBL" id="JBHUGH010000005">
    <property type="protein sequence ID" value="MFD1912008.1"/>
    <property type="molecule type" value="Genomic_DNA"/>
</dbReference>
<gene>
    <name evidence="2" type="ORF">ACFSGJ_07250</name>
</gene>
<dbReference type="InterPro" id="IPR019292">
    <property type="entry name" value="McrC"/>
</dbReference>
<proteinExistence type="predicted"/>
<organism evidence="2 3">
    <name type="scientific">Halodurantibacterium flavum</name>
    <dbReference type="NCBI Taxonomy" id="1382802"/>
    <lineage>
        <taxon>Bacteria</taxon>
        <taxon>Pseudomonadati</taxon>
        <taxon>Pseudomonadota</taxon>
        <taxon>Alphaproteobacteria</taxon>
        <taxon>Rhodobacterales</taxon>
        <taxon>Paracoccaceae</taxon>
        <taxon>Halodurantibacterium</taxon>
    </lineage>
</organism>
<dbReference type="RefSeq" id="WP_390260320.1">
    <property type="nucleotide sequence ID" value="NZ_JBHUGH010000005.1"/>
</dbReference>
<dbReference type="PANTHER" id="PTHR38733">
    <property type="entry name" value="PROTEIN MCRC"/>
    <property type="match status" value="1"/>
</dbReference>
<name>A0ABW4S4M2_9RHOB</name>
<feature type="region of interest" description="Disordered" evidence="1">
    <location>
        <begin position="215"/>
        <end position="234"/>
    </location>
</feature>
<protein>
    <recommendedName>
        <fullName evidence="4">Restriction endonuclease</fullName>
    </recommendedName>
</protein>
<keyword evidence="3" id="KW-1185">Reference proteome</keyword>
<dbReference type="Pfam" id="PF10117">
    <property type="entry name" value="McrBC"/>
    <property type="match status" value="1"/>
</dbReference>
<reference evidence="3" key="1">
    <citation type="journal article" date="2019" name="Int. J. Syst. Evol. Microbiol.">
        <title>The Global Catalogue of Microorganisms (GCM) 10K type strain sequencing project: providing services to taxonomists for standard genome sequencing and annotation.</title>
        <authorList>
            <consortium name="The Broad Institute Genomics Platform"/>
            <consortium name="The Broad Institute Genome Sequencing Center for Infectious Disease"/>
            <person name="Wu L."/>
            <person name="Ma J."/>
        </authorList>
    </citation>
    <scope>NUCLEOTIDE SEQUENCE [LARGE SCALE GENOMIC DNA]</scope>
    <source>
        <strain evidence="3">CGMCC 4.7242</strain>
    </source>
</reference>
<dbReference type="PANTHER" id="PTHR38733:SF1">
    <property type="entry name" value="TYPE IV METHYL-DIRECTED RESTRICTION ENZYME ECOKMCRBC"/>
    <property type="match status" value="1"/>
</dbReference>
<comment type="caution">
    <text evidence="2">The sequence shown here is derived from an EMBL/GenBank/DDBJ whole genome shotgun (WGS) entry which is preliminary data.</text>
</comment>
<accession>A0ABW4S4M2</accession>
<evidence type="ECO:0000313" key="3">
    <source>
        <dbReference type="Proteomes" id="UP001597353"/>
    </source>
</evidence>
<evidence type="ECO:0000313" key="2">
    <source>
        <dbReference type="EMBL" id="MFD1912008.1"/>
    </source>
</evidence>
<dbReference type="Proteomes" id="UP001597353">
    <property type="component" value="Unassembled WGS sequence"/>
</dbReference>
<sequence>MRQWQRFTAVEYAKPSALHEEIAKRSDVSASTARELLLRAGDRVRGILGLASVPLSINADRFQFQNVAGLLVLASGLELEIAPKFLGNAPGWREDFFLLATLSHHGRLLDNEGLKSSARATSDLATLIGRSLVEMYWKNQRRPLRTYRRLSHSEFAIEGDFDPEDLSVPTEEGFPQSVTSFTRENPYNAVIRAAAAGLAPIVPDVETRVRLERLAQHLPHQQRPSRLQDRRMPSRSRAWQPTFDLSLDILRGLGGAYDPKNALAPGYVMQTWQVWEQLVSLSLRNALLPKNVLLQSPRRLGTRTQDGEVRVLNVVPDAIVTIPNTTGSRRVIVDAKYKGHVDRSTTSISNADIYESLAFSRATGIFEVVLVYPRTVDDAPSSHYEVGHAAEFARAVADGVLIRAVELGVCRISERRGLKRFADALAKSL</sequence>